<evidence type="ECO:0000256" key="4">
    <source>
        <dbReference type="ARBA" id="ARBA00022747"/>
    </source>
</evidence>
<keyword evidence="4" id="KW-0680">Restriction system</keyword>
<keyword evidence="3" id="KW-0949">S-adenosyl-L-methionine</keyword>
<evidence type="ECO:0000256" key="3">
    <source>
        <dbReference type="ARBA" id="ARBA00022691"/>
    </source>
</evidence>
<proteinExistence type="predicted"/>
<evidence type="ECO:0000313" key="6">
    <source>
        <dbReference type="Proteomes" id="UP001242903"/>
    </source>
</evidence>
<dbReference type="Pfam" id="PF00145">
    <property type="entry name" value="DNA_methylase"/>
    <property type="match status" value="1"/>
</dbReference>
<dbReference type="RefSeq" id="WP_289456626.1">
    <property type="nucleotide sequence ID" value="NZ_JAUCAQ010000014.1"/>
</dbReference>
<dbReference type="SUPFAM" id="SSF53335">
    <property type="entry name" value="S-adenosyl-L-methionine-dependent methyltransferases"/>
    <property type="match status" value="1"/>
</dbReference>
<keyword evidence="2" id="KW-0808">Transferase</keyword>
<dbReference type="Proteomes" id="UP001242903">
    <property type="component" value="Unassembled WGS sequence"/>
</dbReference>
<organism evidence="5 6">
    <name type="scientific">Leuconostoc falkenbergense</name>
    <dbReference type="NCBI Taxonomy" id="2766470"/>
    <lineage>
        <taxon>Bacteria</taxon>
        <taxon>Bacillati</taxon>
        <taxon>Bacillota</taxon>
        <taxon>Bacilli</taxon>
        <taxon>Lactobacillales</taxon>
        <taxon>Lactobacillaceae</taxon>
        <taxon>Leuconostoc</taxon>
    </lineage>
</organism>
<dbReference type="GO" id="GO:0032259">
    <property type="term" value="P:methylation"/>
    <property type="evidence" value="ECO:0007669"/>
    <property type="project" value="UniProtKB-KW"/>
</dbReference>
<dbReference type="InterPro" id="IPR001525">
    <property type="entry name" value="C5_MeTfrase"/>
</dbReference>
<protein>
    <submittedName>
        <fullName evidence="5">DNA cytosine methyltransferase</fullName>
    </submittedName>
</protein>
<dbReference type="EMBL" id="JAUCAQ010000014">
    <property type="protein sequence ID" value="MDM7646795.1"/>
    <property type="molecule type" value="Genomic_DNA"/>
</dbReference>
<dbReference type="GO" id="GO:0008168">
    <property type="term" value="F:methyltransferase activity"/>
    <property type="evidence" value="ECO:0007669"/>
    <property type="project" value="UniProtKB-KW"/>
</dbReference>
<evidence type="ECO:0000256" key="2">
    <source>
        <dbReference type="ARBA" id="ARBA00022679"/>
    </source>
</evidence>
<sequence length="246" mass="28033">MKIVWSLFDSGNSSYKRAIDKYFDNIENYSIGIDKLNKNSNFINLDLSNFKEIFGDRSLFETLDELPKPDIILASPPCESFSVASAMKGGNKFYVWEDGNMTPSTANRILSKNDTPFKSDVAKATLTRINGELCAYNTIRIINRYQPETWVIENPQSSKIWYYLEHNYNFVGIANVAHYAVYDKSFPKKPTTFMSNKFLSLGKMSSGSKADIVIGSRGQGRKQIRDYNERSNIPLNLVKDILEQVI</sequence>
<name>A0ABT7RZR4_9LACO</name>
<reference evidence="5 6" key="1">
    <citation type="submission" date="2023-06" db="EMBL/GenBank/DDBJ databases">
        <title>Draft Genome Sequences of lactic acid bacteria strains isolated from fermented milk products.</title>
        <authorList>
            <person name="Elcheninov A.G."/>
            <person name="Klyukina A."/>
            <person name="Zayulina K.S."/>
            <person name="Gavirova L.A."/>
            <person name="Shcherbakova P.A."/>
            <person name="Shestakov A.I."/>
            <person name="Kublanov I.V."/>
            <person name="Kochetkova T.V."/>
        </authorList>
    </citation>
    <scope>NUCLEOTIDE SEQUENCE [LARGE SCALE GENOMIC DNA]</scope>
    <source>
        <strain evidence="5 6">TOM.81</strain>
    </source>
</reference>
<dbReference type="PROSITE" id="PS00094">
    <property type="entry name" value="C5_MTASE_1"/>
    <property type="match status" value="1"/>
</dbReference>
<dbReference type="InterPro" id="IPR018117">
    <property type="entry name" value="C5_DNA_meth_AS"/>
</dbReference>
<gene>
    <name evidence="5" type="ORF">QUE93_07175</name>
</gene>
<accession>A0ABT7RZR4</accession>
<comment type="caution">
    <text evidence="5">The sequence shown here is derived from an EMBL/GenBank/DDBJ whole genome shotgun (WGS) entry which is preliminary data.</text>
</comment>
<dbReference type="InterPro" id="IPR029063">
    <property type="entry name" value="SAM-dependent_MTases_sf"/>
</dbReference>
<evidence type="ECO:0000313" key="5">
    <source>
        <dbReference type="EMBL" id="MDM7646795.1"/>
    </source>
</evidence>
<dbReference type="Gene3D" id="3.40.50.150">
    <property type="entry name" value="Vaccinia Virus protein VP39"/>
    <property type="match status" value="1"/>
</dbReference>
<keyword evidence="1 5" id="KW-0489">Methyltransferase</keyword>
<keyword evidence="6" id="KW-1185">Reference proteome</keyword>
<evidence type="ECO:0000256" key="1">
    <source>
        <dbReference type="ARBA" id="ARBA00022603"/>
    </source>
</evidence>